<proteinExistence type="predicted"/>
<dbReference type="Proteomes" id="UP000540989">
    <property type="component" value="Unassembled WGS sequence"/>
</dbReference>
<dbReference type="EMBL" id="JACHIP010000013">
    <property type="protein sequence ID" value="MBB5060426.1"/>
    <property type="molecule type" value="Genomic_DNA"/>
</dbReference>
<gene>
    <name evidence="1" type="ORF">HDF16_005162</name>
</gene>
<name>A0A7W7ZIF1_9BACT</name>
<organism evidence="1 2">
    <name type="scientific">Granulicella aggregans</name>
    <dbReference type="NCBI Taxonomy" id="474949"/>
    <lineage>
        <taxon>Bacteria</taxon>
        <taxon>Pseudomonadati</taxon>
        <taxon>Acidobacteriota</taxon>
        <taxon>Terriglobia</taxon>
        <taxon>Terriglobales</taxon>
        <taxon>Acidobacteriaceae</taxon>
        <taxon>Granulicella</taxon>
    </lineage>
</organism>
<dbReference type="SUPFAM" id="SSF82171">
    <property type="entry name" value="DPP6 N-terminal domain-like"/>
    <property type="match status" value="1"/>
</dbReference>
<dbReference type="RefSeq" id="WP_221313138.1">
    <property type="nucleotide sequence ID" value="NZ_JACHIP010000013.1"/>
</dbReference>
<accession>A0A7W7ZIF1</accession>
<evidence type="ECO:0000313" key="1">
    <source>
        <dbReference type="EMBL" id="MBB5060426.1"/>
    </source>
</evidence>
<evidence type="ECO:0000313" key="2">
    <source>
        <dbReference type="Proteomes" id="UP000540989"/>
    </source>
</evidence>
<comment type="caution">
    <text evidence="1">The sequence shown here is derived from an EMBL/GenBank/DDBJ whole genome shotgun (WGS) entry which is preliminary data.</text>
</comment>
<protein>
    <submittedName>
        <fullName evidence="1">Tol biopolymer transport system component</fullName>
    </submittedName>
</protein>
<dbReference type="Pfam" id="PF07676">
    <property type="entry name" value="PD40"/>
    <property type="match status" value="1"/>
</dbReference>
<dbReference type="AlphaFoldDB" id="A0A7W7ZIF1"/>
<sequence length="199" mass="22042">MADAGHALWRVNRNDAGWENPFPLPTVINDGSSVFAPAVTTDGSLFFMKPDGAKGKFRLFRAQRGDAGFENPLPVSFSNGKFTDVDPAVAPDESFIVFGSNRPPALTHIDLFIVFKQGIGWGKPQHLGNLINSPGSDAEARLSPDHRTLYFSSDRVTPTAFPENKITRLSDLQAMTEWDNSLYNIWFVSLDTFLPVIRK</sequence>
<reference evidence="1 2" key="1">
    <citation type="submission" date="2020-08" db="EMBL/GenBank/DDBJ databases">
        <title>Genomic Encyclopedia of Type Strains, Phase IV (KMG-V): Genome sequencing to study the core and pangenomes of soil and plant-associated prokaryotes.</title>
        <authorList>
            <person name="Whitman W."/>
        </authorList>
    </citation>
    <scope>NUCLEOTIDE SEQUENCE [LARGE SCALE GENOMIC DNA]</scope>
    <source>
        <strain evidence="1 2">M8UP14</strain>
    </source>
</reference>
<dbReference type="InterPro" id="IPR011659">
    <property type="entry name" value="WD40"/>
</dbReference>
<keyword evidence="2" id="KW-1185">Reference proteome</keyword>
<dbReference type="Gene3D" id="2.120.10.30">
    <property type="entry name" value="TolB, C-terminal domain"/>
    <property type="match status" value="1"/>
</dbReference>
<dbReference type="InterPro" id="IPR011042">
    <property type="entry name" value="6-blade_b-propeller_TolB-like"/>
</dbReference>